<feature type="transmembrane region" description="Helical" evidence="1">
    <location>
        <begin position="53"/>
        <end position="72"/>
    </location>
</feature>
<organism evidence="2">
    <name type="scientific">Brachypodium distachyon</name>
    <name type="common">Purple false brome</name>
    <name type="synonym">Trachynia distachya</name>
    <dbReference type="NCBI Taxonomy" id="15368"/>
    <lineage>
        <taxon>Eukaryota</taxon>
        <taxon>Viridiplantae</taxon>
        <taxon>Streptophyta</taxon>
        <taxon>Embryophyta</taxon>
        <taxon>Tracheophyta</taxon>
        <taxon>Spermatophyta</taxon>
        <taxon>Magnoliopsida</taxon>
        <taxon>Liliopsida</taxon>
        <taxon>Poales</taxon>
        <taxon>Poaceae</taxon>
        <taxon>BOP clade</taxon>
        <taxon>Pooideae</taxon>
        <taxon>Stipodae</taxon>
        <taxon>Brachypodieae</taxon>
        <taxon>Brachypodium</taxon>
    </lineage>
</organism>
<sequence>MRFVLSFPKSPRTSKYELVGKRYVRFTEHGSNPPETIILLGLGSETDSNSFSFFFRFFFFLSSLFFSFPSFFSQLSEQLDL</sequence>
<keyword evidence="4" id="KW-1185">Reference proteome</keyword>
<gene>
    <name evidence="2" type="ORF">BRADI_2g29278v3</name>
</gene>
<dbReference type="InParanoid" id="A0A2K2DB42"/>
<keyword evidence="1" id="KW-0472">Membrane</keyword>
<evidence type="ECO:0000313" key="4">
    <source>
        <dbReference type="Proteomes" id="UP000008810"/>
    </source>
</evidence>
<reference evidence="2 3" key="1">
    <citation type="journal article" date="2010" name="Nature">
        <title>Genome sequencing and analysis of the model grass Brachypodium distachyon.</title>
        <authorList>
            <consortium name="International Brachypodium Initiative"/>
        </authorList>
    </citation>
    <scope>NUCLEOTIDE SEQUENCE [LARGE SCALE GENOMIC DNA]</scope>
    <source>
        <strain evidence="2 3">Bd21</strain>
    </source>
</reference>
<keyword evidence="1" id="KW-0812">Transmembrane</keyword>
<name>A0A2K2DB42_BRADI</name>
<proteinExistence type="predicted"/>
<dbReference type="Proteomes" id="UP000008810">
    <property type="component" value="Chromosome 2"/>
</dbReference>
<evidence type="ECO:0000313" key="3">
    <source>
        <dbReference type="EnsemblPlants" id="PNT71514"/>
    </source>
</evidence>
<dbReference type="AlphaFoldDB" id="A0A2K2DB42"/>
<dbReference type="EnsemblPlants" id="PNT71514">
    <property type="protein sequence ID" value="PNT71514"/>
    <property type="gene ID" value="BRADI_2g29278v3"/>
</dbReference>
<protein>
    <submittedName>
        <fullName evidence="2 3">Uncharacterized protein</fullName>
    </submittedName>
</protein>
<evidence type="ECO:0000256" key="1">
    <source>
        <dbReference type="SAM" id="Phobius"/>
    </source>
</evidence>
<dbReference type="EMBL" id="CM000881">
    <property type="protein sequence ID" value="PNT71514.1"/>
    <property type="molecule type" value="Genomic_DNA"/>
</dbReference>
<accession>A0A2K2DB42</accession>
<evidence type="ECO:0000313" key="2">
    <source>
        <dbReference type="EMBL" id="PNT71514.1"/>
    </source>
</evidence>
<keyword evidence="1" id="KW-1133">Transmembrane helix</keyword>
<dbReference type="Gramene" id="PNT71514">
    <property type="protein sequence ID" value="PNT71514"/>
    <property type="gene ID" value="BRADI_2g29278v3"/>
</dbReference>
<reference evidence="2" key="2">
    <citation type="submission" date="2017-06" db="EMBL/GenBank/DDBJ databases">
        <title>WGS assembly of Brachypodium distachyon.</title>
        <authorList>
            <consortium name="The International Brachypodium Initiative"/>
            <person name="Lucas S."/>
            <person name="Harmon-Smith M."/>
            <person name="Lail K."/>
            <person name="Tice H."/>
            <person name="Grimwood J."/>
            <person name="Bruce D."/>
            <person name="Barry K."/>
            <person name="Shu S."/>
            <person name="Lindquist E."/>
            <person name="Wang M."/>
            <person name="Pitluck S."/>
            <person name="Vogel J.P."/>
            <person name="Garvin D.F."/>
            <person name="Mockler T.C."/>
            <person name="Schmutz J."/>
            <person name="Rokhsar D."/>
            <person name="Bevan M.W."/>
        </authorList>
    </citation>
    <scope>NUCLEOTIDE SEQUENCE</scope>
    <source>
        <strain evidence="2">Bd21</strain>
    </source>
</reference>
<reference evidence="3" key="3">
    <citation type="submission" date="2018-08" db="UniProtKB">
        <authorList>
            <consortium name="EnsemblPlants"/>
        </authorList>
    </citation>
    <scope>IDENTIFICATION</scope>
    <source>
        <strain evidence="3">cv. Bd21</strain>
    </source>
</reference>